<dbReference type="HOGENOM" id="CLU_1419819_0_0_10"/>
<organism evidence="2 3">
    <name type="scientific">Kordia algicida OT-1</name>
    <dbReference type="NCBI Taxonomy" id="391587"/>
    <lineage>
        <taxon>Bacteria</taxon>
        <taxon>Pseudomonadati</taxon>
        <taxon>Bacteroidota</taxon>
        <taxon>Flavobacteriia</taxon>
        <taxon>Flavobacteriales</taxon>
        <taxon>Flavobacteriaceae</taxon>
        <taxon>Kordia</taxon>
    </lineage>
</organism>
<sequence length="191" mass="22876">MKVIPNILFVKILFCLCMISCASLPESQRNKEFIILKTKDTIVADQLRSVNPFRNMGRVTITNMEDGQEVETMYTYDQIYQIHEFDRKNRPNVVEIIEETPSRIDTHVGMDIVINEGKVKLYLNDPGFRPDYYFVVSDFYHGYANKYYKRKKLLVHLNKCEAFHKKFTEKEQRKKKNLEKMIRYYNKNCDY</sequence>
<evidence type="ECO:0000313" key="3">
    <source>
        <dbReference type="Proteomes" id="UP000002945"/>
    </source>
</evidence>
<evidence type="ECO:0008006" key="4">
    <source>
        <dbReference type="Google" id="ProtNLM"/>
    </source>
</evidence>
<reference evidence="2 3" key="1">
    <citation type="journal article" date="2011" name="J. Bacteriol.">
        <title>Genome sequence of the algicidal bacterium Kordia algicida OT-1.</title>
        <authorList>
            <person name="Lee H.S."/>
            <person name="Kang S.G."/>
            <person name="Kwon K.K."/>
            <person name="Lee J.H."/>
            <person name="Kim S.J."/>
        </authorList>
    </citation>
    <scope>NUCLEOTIDE SEQUENCE [LARGE SCALE GENOMIC DNA]</scope>
    <source>
        <strain evidence="2 3">OT-1</strain>
    </source>
</reference>
<protein>
    <recommendedName>
        <fullName evidence="4">Lipoprotein</fullName>
    </recommendedName>
</protein>
<keyword evidence="1" id="KW-0732">Signal</keyword>
<evidence type="ECO:0000313" key="2">
    <source>
        <dbReference type="EMBL" id="EDP98109.1"/>
    </source>
</evidence>
<dbReference type="STRING" id="391587.KAOT1_12867"/>
<comment type="caution">
    <text evidence="2">The sequence shown here is derived from an EMBL/GenBank/DDBJ whole genome shotgun (WGS) entry which is preliminary data.</text>
</comment>
<gene>
    <name evidence="2" type="ORF">KAOT1_12867</name>
</gene>
<proteinExistence type="predicted"/>
<keyword evidence="3" id="KW-1185">Reference proteome</keyword>
<dbReference type="Proteomes" id="UP000002945">
    <property type="component" value="Unassembled WGS sequence"/>
</dbReference>
<dbReference type="EMBL" id="ABIB01000001">
    <property type="protein sequence ID" value="EDP98109.1"/>
    <property type="molecule type" value="Genomic_DNA"/>
</dbReference>
<feature type="chain" id="PRO_5002736572" description="Lipoprotein" evidence="1">
    <location>
        <begin position="23"/>
        <end position="191"/>
    </location>
</feature>
<feature type="signal peptide" evidence="1">
    <location>
        <begin position="1"/>
        <end position="22"/>
    </location>
</feature>
<dbReference type="RefSeq" id="WP_007095122.1">
    <property type="nucleotide sequence ID" value="NZ_CP142125.1"/>
</dbReference>
<dbReference type="OrthoDB" id="9838957at2"/>
<name>A9DJI5_9FLAO</name>
<accession>A9DJI5</accession>
<evidence type="ECO:0000256" key="1">
    <source>
        <dbReference type="SAM" id="SignalP"/>
    </source>
</evidence>
<dbReference type="AlphaFoldDB" id="A9DJI5"/>